<evidence type="ECO:0000313" key="1">
    <source>
        <dbReference type="EMBL" id="OGM32129.1"/>
    </source>
</evidence>
<proteinExistence type="predicted"/>
<accession>A0A1F7YZ22</accession>
<evidence type="ECO:0000313" key="2">
    <source>
        <dbReference type="Proteomes" id="UP000177169"/>
    </source>
</evidence>
<reference evidence="1 2" key="1">
    <citation type="journal article" date="2016" name="Nat. Commun.">
        <title>Thousands of microbial genomes shed light on interconnected biogeochemical processes in an aquifer system.</title>
        <authorList>
            <person name="Anantharaman K."/>
            <person name="Brown C.T."/>
            <person name="Hug L.A."/>
            <person name="Sharon I."/>
            <person name="Castelle C.J."/>
            <person name="Probst A.J."/>
            <person name="Thomas B.C."/>
            <person name="Singh A."/>
            <person name="Wilkins M.J."/>
            <person name="Karaoz U."/>
            <person name="Brodie E.L."/>
            <person name="Williams K.H."/>
            <person name="Hubbard S.S."/>
            <person name="Banfield J.F."/>
        </authorList>
    </citation>
    <scope>NUCLEOTIDE SEQUENCE [LARGE SCALE GENOMIC DNA]</scope>
</reference>
<gene>
    <name evidence="1" type="ORF">A3D01_01955</name>
</gene>
<dbReference type="AlphaFoldDB" id="A0A1F7YZ22"/>
<dbReference type="Proteomes" id="UP000177169">
    <property type="component" value="Unassembled WGS sequence"/>
</dbReference>
<sequence>MRKFIKPEGEGEIVFIADTVYYNPPEGEKKYQNERYTFAARLNKSEEWQQPLPEILVSELLNDVGAARNDRGDFIKSALREGGYDQIFERLQEELGPEGNWTHAVLSTLKDLQEEYEEGQKFIEQDLQPRIKESFPGYQIDDRYKTSKTLYIHRRDDPKKVTEEVIEFTIRSNSVNIKVGRSKINEDGNVDAAYFDSSARVTHITPPDSDRMNWHFDEIGQVFERLSH</sequence>
<comment type="caution">
    <text evidence="1">The sequence shown here is derived from an EMBL/GenBank/DDBJ whole genome shotgun (WGS) entry which is preliminary data.</text>
</comment>
<protein>
    <submittedName>
        <fullName evidence="1">Uncharacterized protein</fullName>
    </submittedName>
</protein>
<name>A0A1F7YZ22_9BACT</name>
<dbReference type="EMBL" id="MGGR01000035">
    <property type="protein sequence ID" value="OGM32129.1"/>
    <property type="molecule type" value="Genomic_DNA"/>
</dbReference>
<dbReference type="STRING" id="1802505.A3D01_01955"/>
<organism evidence="1 2">
    <name type="scientific">Candidatus Woesebacteria bacterium RIFCSPHIGHO2_02_FULL_39_13</name>
    <dbReference type="NCBI Taxonomy" id="1802505"/>
    <lineage>
        <taxon>Bacteria</taxon>
        <taxon>Candidatus Woeseibacteriota</taxon>
    </lineage>
</organism>